<dbReference type="AlphaFoldDB" id="A0ABD0L4Q1"/>
<evidence type="ECO:0000313" key="2">
    <source>
        <dbReference type="EMBL" id="KAK7494340.1"/>
    </source>
</evidence>
<name>A0ABD0L4Q1_9CAEN</name>
<accession>A0ABD0L4Q1</accession>
<keyword evidence="3" id="KW-1185">Reference proteome</keyword>
<evidence type="ECO:0000313" key="3">
    <source>
        <dbReference type="Proteomes" id="UP001519460"/>
    </source>
</evidence>
<gene>
    <name evidence="2" type="ORF">BaRGS_00014443</name>
</gene>
<sequence>HPRYRHDFHIKFTPFCDDPLHVEISRISFASLYNEGKACDRVRGKKYESHTFIVRNQRQSQWHTKAEVPLEQKPRQLAGTAGVTLACSGSRDRHAPTTGSVIVPFHNTTDPQ</sequence>
<comment type="caution">
    <text evidence="2">The sequence shown here is derived from an EMBL/GenBank/DDBJ whole genome shotgun (WGS) entry which is preliminary data.</text>
</comment>
<evidence type="ECO:0000256" key="1">
    <source>
        <dbReference type="SAM" id="MobiDB-lite"/>
    </source>
</evidence>
<feature type="region of interest" description="Disordered" evidence="1">
    <location>
        <begin position="88"/>
        <end position="112"/>
    </location>
</feature>
<organism evidence="2 3">
    <name type="scientific">Batillaria attramentaria</name>
    <dbReference type="NCBI Taxonomy" id="370345"/>
    <lineage>
        <taxon>Eukaryota</taxon>
        <taxon>Metazoa</taxon>
        <taxon>Spiralia</taxon>
        <taxon>Lophotrochozoa</taxon>
        <taxon>Mollusca</taxon>
        <taxon>Gastropoda</taxon>
        <taxon>Caenogastropoda</taxon>
        <taxon>Sorbeoconcha</taxon>
        <taxon>Cerithioidea</taxon>
        <taxon>Batillariidae</taxon>
        <taxon>Batillaria</taxon>
    </lineage>
</organism>
<dbReference type="Proteomes" id="UP001519460">
    <property type="component" value="Unassembled WGS sequence"/>
</dbReference>
<feature type="non-terminal residue" evidence="2">
    <location>
        <position position="1"/>
    </location>
</feature>
<reference evidence="2 3" key="1">
    <citation type="journal article" date="2023" name="Sci. Data">
        <title>Genome assembly of the Korean intertidal mud-creeper Batillaria attramentaria.</title>
        <authorList>
            <person name="Patra A.K."/>
            <person name="Ho P.T."/>
            <person name="Jun S."/>
            <person name="Lee S.J."/>
            <person name="Kim Y."/>
            <person name="Won Y.J."/>
        </authorList>
    </citation>
    <scope>NUCLEOTIDE SEQUENCE [LARGE SCALE GENOMIC DNA]</scope>
    <source>
        <strain evidence="2">Wonlab-2016</strain>
    </source>
</reference>
<proteinExistence type="predicted"/>
<dbReference type="EMBL" id="JACVVK020000084">
    <property type="protein sequence ID" value="KAK7494340.1"/>
    <property type="molecule type" value="Genomic_DNA"/>
</dbReference>
<protein>
    <submittedName>
        <fullName evidence="2">Uncharacterized protein</fullName>
    </submittedName>
</protein>